<dbReference type="PANTHER" id="PTHR15827">
    <property type="entry name" value="CYCLIN-DEPENDENT KINASE 2-INTERACTING PROTEIN"/>
    <property type="match status" value="1"/>
</dbReference>
<proteinExistence type="predicted"/>
<dbReference type="Proteomes" id="UP000014254">
    <property type="component" value="Unassembled WGS sequence"/>
</dbReference>
<dbReference type="eggNOG" id="ENOG502SAXK">
    <property type="taxonomic scope" value="Eukaryota"/>
</dbReference>
<evidence type="ECO:0000313" key="2">
    <source>
        <dbReference type="Proteomes" id="UP000014254"/>
    </source>
</evidence>
<dbReference type="EMBL" id="KE123922">
    <property type="protein sequence ID" value="EPB90285.1"/>
    <property type="molecule type" value="Genomic_DNA"/>
</dbReference>
<keyword evidence="2" id="KW-1185">Reference proteome</keyword>
<name>S2KD69_MUCC1</name>
<accession>S2KD69</accession>
<dbReference type="InParanoid" id="S2KD69"/>
<organism evidence="1 2">
    <name type="scientific">Mucor circinelloides f. circinelloides (strain 1006PhL)</name>
    <name type="common">Mucormycosis agent</name>
    <name type="synonym">Calyptromyces circinelloides</name>
    <dbReference type="NCBI Taxonomy" id="1220926"/>
    <lineage>
        <taxon>Eukaryota</taxon>
        <taxon>Fungi</taxon>
        <taxon>Fungi incertae sedis</taxon>
        <taxon>Mucoromycota</taxon>
        <taxon>Mucoromycotina</taxon>
        <taxon>Mucoromycetes</taxon>
        <taxon>Mucorales</taxon>
        <taxon>Mucorineae</taxon>
        <taxon>Mucoraceae</taxon>
        <taxon>Mucor</taxon>
    </lineage>
</organism>
<reference evidence="2" key="1">
    <citation type="submission" date="2013-05" db="EMBL/GenBank/DDBJ databases">
        <title>The Genome sequence of Mucor circinelloides f. circinelloides 1006PhL.</title>
        <authorList>
            <consortium name="The Broad Institute Genomics Platform"/>
            <person name="Cuomo C."/>
            <person name="Earl A."/>
            <person name="Findley K."/>
            <person name="Lee S.C."/>
            <person name="Walker B."/>
            <person name="Young S."/>
            <person name="Zeng Q."/>
            <person name="Gargeya S."/>
            <person name="Fitzgerald M."/>
            <person name="Haas B."/>
            <person name="Abouelleil A."/>
            <person name="Allen A.W."/>
            <person name="Alvarado L."/>
            <person name="Arachchi H.M."/>
            <person name="Berlin A.M."/>
            <person name="Chapman S.B."/>
            <person name="Gainer-Dewar J."/>
            <person name="Goldberg J."/>
            <person name="Griggs A."/>
            <person name="Gujja S."/>
            <person name="Hansen M."/>
            <person name="Howarth C."/>
            <person name="Imamovic A."/>
            <person name="Ireland A."/>
            <person name="Larimer J."/>
            <person name="McCowan C."/>
            <person name="Murphy C."/>
            <person name="Pearson M."/>
            <person name="Poon T.W."/>
            <person name="Priest M."/>
            <person name="Roberts A."/>
            <person name="Saif S."/>
            <person name="Shea T."/>
            <person name="Sisk P."/>
            <person name="Sykes S."/>
            <person name="Wortman J."/>
            <person name="Nusbaum C."/>
            <person name="Birren B."/>
        </authorList>
    </citation>
    <scope>NUCLEOTIDE SEQUENCE [LARGE SCALE GENOMIC DNA]</scope>
    <source>
        <strain evidence="2">1006PhL</strain>
    </source>
</reference>
<dbReference type="AlphaFoldDB" id="S2KD69"/>
<protein>
    <submittedName>
        <fullName evidence="1">Uncharacterized protein</fullName>
    </submittedName>
</protein>
<gene>
    <name evidence="1" type="ORF">HMPREF1544_02810</name>
</gene>
<dbReference type="PANTHER" id="PTHR15827:SF2">
    <property type="entry name" value="CYCLIN-DEPENDENT KINASE 2-INTERACTING PROTEIN"/>
    <property type="match status" value="1"/>
</dbReference>
<dbReference type="VEuPathDB" id="FungiDB:HMPREF1544_02810"/>
<dbReference type="OMA" id="EINSHAF"/>
<dbReference type="InterPro" id="IPR029159">
    <property type="entry name" value="CA109-like"/>
</dbReference>
<evidence type="ECO:0000313" key="1">
    <source>
        <dbReference type="EMBL" id="EPB90285.1"/>
    </source>
</evidence>
<dbReference type="Pfam" id="PF15011">
    <property type="entry name" value="CA109-like"/>
    <property type="match status" value="1"/>
</dbReference>
<sequence>MAQNIGTLQRKLSTLIEELKRARNTWDEINSHSFPAANTLTNLVIQSRYVDETQYWHPQLTMEFPNVIQKFDAKMQLLIEKQNAVLVDLVEKMAKQYNKMQNIYQELLAVYDRTRDSHGAEFVDQQAIYLTCPLKTFVDRLDMITAMFKSELLTKRSMVSATGFSGILTREEGVVLLSIWINQPSIVKSTLQDWDDICSTEMGLQ</sequence>
<dbReference type="OrthoDB" id="17066at2759"/>